<protein>
    <submittedName>
        <fullName evidence="3">Putative transcriptional regulator</fullName>
    </submittedName>
</protein>
<dbReference type="PIRSF" id="PIRSF006692">
    <property type="entry name" value="TF_HTH_AF0396_prd"/>
    <property type="match status" value="1"/>
</dbReference>
<feature type="domain" description="Methanogenesis regulatory protein FilR1 middle" evidence="2">
    <location>
        <begin position="122"/>
        <end position="237"/>
    </location>
</feature>
<dbReference type="Pfam" id="PF01022">
    <property type="entry name" value="HTH_5"/>
    <property type="match status" value="1"/>
</dbReference>
<dbReference type="InterPro" id="IPR036390">
    <property type="entry name" value="WH_DNA-bd_sf"/>
</dbReference>
<organism evidence="3 4">
    <name type="scientific">Archaeoglobus fulgidus DSM 8774</name>
    <dbReference type="NCBI Taxonomy" id="1344584"/>
    <lineage>
        <taxon>Archaea</taxon>
        <taxon>Methanobacteriati</taxon>
        <taxon>Methanobacteriota</taxon>
        <taxon>Archaeoglobi</taxon>
        <taxon>Archaeoglobales</taxon>
        <taxon>Archaeoglobaceae</taxon>
        <taxon>Archaeoglobus</taxon>
    </lineage>
</organism>
<dbReference type="InterPro" id="IPR016490">
    <property type="entry name" value="Tscrpt_reg_HTH_AF0396-typ3"/>
</dbReference>
<gene>
    <name evidence="3" type="ORF">AFULGI_00003990</name>
</gene>
<dbReference type="InterPro" id="IPR001845">
    <property type="entry name" value="HTH_ArsR_DNA-bd_dom"/>
</dbReference>
<reference evidence="3 4" key="1">
    <citation type="submission" date="2013-07" db="EMBL/GenBank/DDBJ databases">
        <title>Genome of Archaeoglobus fulgidus.</title>
        <authorList>
            <person name="Fiebig A."/>
            <person name="Birkeland N.-K."/>
        </authorList>
    </citation>
    <scope>NUCLEOTIDE SEQUENCE [LARGE SCALE GENOMIC DNA]</scope>
    <source>
        <strain evidence="3 4">DSM 8774</strain>
    </source>
</reference>
<proteinExistence type="predicted"/>
<dbReference type="Proteomes" id="UP000028501">
    <property type="component" value="Chromosome"/>
</dbReference>
<accession>A0A075WDI5</accession>
<name>A0A075WDI5_ARCFL</name>
<dbReference type="AlphaFoldDB" id="A0A075WDI5"/>
<feature type="domain" description="HTH arsR-type" evidence="1">
    <location>
        <begin position="6"/>
        <end position="50"/>
    </location>
</feature>
<dbReference type="GO" id="GO:0003700">
    <property type="term" value="F:DNA-binding transcription factor activity"/>
    <property type="evidence" value="ECO:0007669"/>
    <property type="project" value="InterPro"/>
</dbReference>
<dbReference type="InterPro" id="IPR036388">
    <property type="entry name" value="WH-like_DNA-bd_sf"/>
</dbReference>
<dbReference type="Gene3D" id="1.10.10.10">
    <property type="entry name" value="Winged helix-like DNA-binding domain superfamily/Winged helix DNA-binding domain"/>
    <property type="match status" value="1"/>
</dbReference>
<dbReference type="Pfam" id="PF08350">
    <property type="entry name" value="FilR1_middle"/>
    <property type="match status" value="1"/>
</dbReference>
<evidence type="ECO:0000313" key="3">
    <source>
        <dbReference type="EMBL" id="AIG97214.1"/>
    </source>
</evidence>
<dbReference type="HOGENOM" id="CLU_062767_1_0_2"/>
<dbReference type="KEGG" id="afg:AFULGI_00003990"/>
<dbReference type="SUPFAM" id="SSF46785">
    <property type="entry name" value="Winged helix' DNA-binding domain"/>
    <property type="match status" value="1"/>
</dbReference>
<dbReference type="RefSeq" id="WP_010877903.1">
    <property type="nucleotide sequence ID" value="NZ_CP006577.1"/>
</dbReference>
<evidence type="ECO:0000259" key="1">
    <source>
        <dbReference type="Pfam" id="PF01022"/>
    </source>
</evidence>
<evidence type="ECO:0000313" key="4">
    <source>
        <dbReference type="Proteomes" id="UP000028501"/>
    </source>
</evidence>
<dbReference type="EMBL" id="CP006577">
    <property type="protein sequence ID" value="AIG97214.1"/>
    <property type="molecule type" value="Genomic_DNA"/>
</dbReference>
<sequence length="260" mass="29496">MILPKRKREILMLLAKNSLTNSEISCNLRLSPAAVSDHLKNLLEERLIEKNGRRFAITLKGLITLHSGETLKKTYSLIERDFEFWNQHDLAAIPPHLLLRLGELGDYTIIESGENEVLKHKEVFMNMVSKSKWIRAVFGFFLPEYPAFLSKLSQEVDISIVIGRSVLPRLKEYSEEVNSFSGKLMSCGEIKLVCIACSEGLCLGLFNKKGEYDLKRGLVSYEDSAIKWGCELYGHFETQSLFAPTKPQITQLPKTAKSIN</sequence>
<dbReference type="InterPro" id="IPR011991">
    <property type="entry name" value="ArsR-like_HTH"/>
</dbReference>
<dbReference type="CDD" id="cd00090">
    <property type="entry name" value="HTH_ARSR"/>
    <property type="match status" value="1"/>
</dbReference>
<dbReference type="InterPro" id="IPR013561">
    <property type="entry name" value="FilR1_middle_dom"/>
</dbReference>
<dbReference type="GeneID" id="24793934"/>
<evidence type="ECO:0000259" key="2">
    <source>
        <dbReference type="Pfam" id="PF08350"/>
    </source>
</evidence>